<organism evidence="1 2">
    <name type="scientific">Nepenthes gracilis</name>
    <name type="common">Slender pitcher plant</name>
    <dbReference type="NCBI Taxonomy" id="150966"/>
    <lineage>
        <taxon>Eukaryota</taxon>
        <taxon>Viridiplantae</taxon>
        <taxon>Streptophyta</taxon>
        <taxon>Embryophyta</taxon>
        <taxon>Tracheophyta</taxon>
        <taxon>Spermatophyta</taxon>
        <taxon>Magnoliopsida</taxon>
        <taxon>eudicotyledons</taxon>
        <taxon>Gunneridae</taxon>
        <taxon>Pentapetalae</taxon>
        <taxon>Caryophyllales</taxon>
        <taxon>Nepenthaceae</taxon>
        <taxon>Nepenthes</taxon>
    </lineage>
</organism>
<gene>
    <name evidence="1" type="ORF">Nepgr_019409</name>
</gene>
<proteinExistence type="predicted"/>
<protein>
    <submittedName>
        <fullName evidence="1">Uncharacterized protein</fullName>
    </submittedName>
</protein>
<dbReference type="AlphaFoldDB" id="A0AAD3STD6"/>
<name>A0AAD3STD6_NEPGR</name>
<keyword evidence="2" id="KW-1185">Reference proteome</keyword>
<dbReference type="Proteomes" id="UP001279734">
    <property type="component" value="Unassembled WGS sequence"/>
</dbReference>
<accession>A0AAD3STD6</accession>
<evidence type="ECO:0000313" key="1">
    <source>
        <dbReference type="EMBL" id="GMH17568.1"/>
    </source>
</evidence>
<dbReference type="EMBL" id="BSYO01000018">
    <property type="protein sequence ID" value="GMH17568.1"/>
    <property type="molecule type" value="Genomic_DNA"/>
</dbReference>
<reference evidence="1" key="1">
    <citation type="submission" date="2023-05" db="EMBL/GenBank/DDBJ databases">
        <title>Nepenthes gracilis genome sequencing.</title>
        <authorList>
            <person name="Fukushima K."/>
        </authorList>
    </citation>
    <scope>NUCLEOTIDE SEQUENCE</scope>
    <source>
        <strain evidence="1">SING2019-196</strain>
    </source>
</reference>
<sequence>MVKQVVLVEAFVTMEEVKFWWGGGEEARGGSASRGSGHWGGFGCANESIGGGAVGGGFGGGDSRVC</sequence>
<comment type="caution">
    <text evidence="1">The sequence shown here is derived from an EMBL/GenBank/DDBJ whole genome shotgun (WGS) entry which is preliminary data.</text>
</comment>
<evidence type="ECO:0000313" key="2">
    <source>
        <dbReference type="Proteomes" id="UP001279734"/>
    </source>
</evidence>